<organism evidence="9 10">
    <name type="scientific">Mya arenaria</name>
    <name type="common">Soft-shell clam</name>
    <dbReference type="NCBI Taxonomy" id="6604"/>
    <lineage>
        <taxon>Eukaryota</taxon>
        <taxon>Metazoa</taxon>
        <taxon>Spiralia</taxon>
        <taxon>Lophotrochozoa</taxon>
        <taxon>Mollusca</taxon>
        <taxon>Bivalvia</taxon>
        <taxon>Autobranchia</taxon>
        <taxon>Heteroconchia</taxon>
        <taxon>Euheterodonta</taxon>
        <taxon>Imparidentia</taxon>
        <taxon>Neoheterodontei</taxon>
        <taxon>Myida</taxon>
        <taxon>Myoidea</taxon>
        <taxon>Myidae</taxon>
        <taxon>Mya</taxon>
    </lineage>
</organism>
<evidence type="ECO:0000256" key="8">
    <source>
        <dbReference type="SAM" id="MobiDB-lite"/>
    </source>
</evidence>
<feature type="compositionally biased region" description="Polar residues" evidence="8">
    <location>
        <begin position="276"/>
        <end position="287"/>
    </location>
</feature>
<feature type="region of interest" description="Disordered" evidence="8">
    <location>
        <begin position="113"/>
        <end position="135"/>
    </location>
</feature>
<evidence type="ECO:0000313" key="9">
    <source>
        <dbReference type="EMBL" id="WAR01501.1"/>
    </source>
</evidence>
<dbReference type="PANTHER" id="PTHR22937:SF65">
    <property type="entry name" value="E3 UBIQUITIN-PROTEIN LIGASE ARK2C"/>
    <property type="match status" value="1"/>
</dbReference>
<evidence type="ECO:0000256" key="1">
    <source>
        <dbReference type="ARBA" id="ARBA00000900"/>
    </source>
</evidence>
<keyword evidence="6" id="KW-0833">Ubl conjugation pathway</keyword>
<feature type="region of interest" description="Disordered" evidence="8">
    <location>
        <begin position="254"/>
        <end position="301"/>
    </location>
</feature>
<dbReference type="EMBL" id="CP111015">
    <property type="protein sequence ID" value="WAR01501.1"/>
    <property type="molecule type" value="Genomic_DNA"/>
</dbReference>
<protein>
    <recommendedName>
        <fullName evidence="2">RING-type E3 ubiquitin transferase</fullName>
        <ecNumber evidence="2">2.3.2.27</ecNumber>
    </recommendedName>
</protein>
<evidence type="ECO:0000256" key="3">
    <source>
        <dbReference type="ARBA" id="ARBA00022679"/>
    </source>
</evidence>
<gene>
    <name evidence="9" type="ORF">MAR_008059</name>
</gene>
<keyword evidence="4" id="KW-0479">Metal-binding</keyword>
<dbReference type="Proteomes" id="UP001164746">
    <property type="component" value="Chromosome 4"/>
</dbReference>
<keyword evidence="5" id="KW-0863">Zinc-finger</keyword>
<comment type="catalytic activity">
    <reaction evidence="1">
        <text>S-ubiquitinyl-[E2 ubiquitin-conjugating enzyme]-L-cysteine + [acceptor protein]-L-lysine = [E2 ubiquitin-conjugating enzyme]-L-cysteine + N(6)-ubiquitinyl-[acceptor protein]-L-lysine.</text>
        <dbReference type="EC" id="2.3.2.27"/>
    </reaction>
</comment>
<proteinExistence type="predicted"/>
<dbReference type="EC" id="2.3.2.27" evidence="2"/>
<feature type="compositionally biased region" description="Basic residues" evidence="8">
    <location>
        <begin position="290"/>
        <end position="301"/>
    </location>
</feature>
<evidence type="ECO:0000256" key="6">
    <source>
        <dbReference type="ARBA" id="ARBA00022786"/>
    </source>
</evidence>
<keyword evidence="10" id="KW-1185">Reference proteome</keyword>
<feature type="region of interest" description="Disordered" evidence="8">
    <location>
        <begin position="68"/>
        <end position="96"/>
    </location>
</feature>
<evidence type="ECO:0000313" key="10">
    <source>
        <dbReference type="Proteomes" id="UP001164746"/>
    </source>
</evidence>
<dbReference type="InterPro" id="IPR045191">
    <property type="entry name" value="MBR1/2-like"/>
</dbReference>
<accession>A0ABY7DYY9</accession>
<evidence type="ECO:0000256" key="4">
    <source>
        <dbReference type="ARBA" id="ARBA00022723"/>
    </source>
</evidence>
<evidence type="ECO:0000256" key="7">
    <source>
        <dbReference type="ARBA" id="ARBA00022833"/>
    </source>
</evidence>
<keyword evidence="3" id="KW-0808">Transferase</keyword>
<evidence type="ECO:0000256" key="5">
    <source>
        <dbReference type="ARBA" id="ARBA00022771"/>
    </source>
</evidence>
<feature type="compositionally biased region" description="Polar residues" evidence="8">
    <location>
        <begin position="70"/>
        <end position="82"/>
    </location>
</feature>
<evidence type="ECO:0000256" key="2">
    <source>
        <dbReference type="ARBA" id="ARBA00012483"/>
    </source>
</evidence>
<name>A0ABY7DYY9_MYAAR</name>
<sequence>MHSCTCRLRGSDRRSNDSELIGRANSARNTGACGIQQQENVGGFYGRESPVIQNSGLTEGFLANDRYAQAGNTSPQPSTSGLVGNRPPRRRQDLSSRATVVVDLTEGDCDDPSILATAGAPNSLTPTFDLDLHPDNRDLDQQLEESSRRHLPEREQWKISLPCTQPLDSTSPLITAKRGPSSHLSTLQYAKITKHYPPISAVFPVPAPHPHQHQQLPPHQDNLRMLDLLRAQFQHAQLVQGSNLLQIPPHSLVETQPPMAHSQTSCSLDSAPRPPANNQHPQSTPQGQHQHLHHHLHHYHHAGVPRLRHFAAVPGVHHGRPFPEFPAVPDFQTFPPVPPSFGMLPRNVQMRLQLGRMMFNPHRPPTYEELLHLEERLGNVNRGASQDVKIINEDEEDDSNHMEKCTICLSEFENDEDM</sequence>
<keyword evidence="7" id="KW-0862">Zinc</keyword>
<reference evidence="9" key="1">
    <citation type="submission" date="2022-11" db="EMBL/GenBank/DDBJ databases">
        <title>Centuries of genome instability and evolution in soft-shell clam transmissible cancer (bioRxiv).</title>
        <authorList>
            <person name="Hart S.F.M."/>
            <person name="Yonemitsu M.A."/>
            <person name="Giersch R.M."/>
            <person name="Beal B.F."/>
            <person name="Arriagada G."/>
            <person name="Davis B.W."/>
            <person name="Ostrander E.A."/>
            <person name="Goff S.P."/>
            <person name="Metzger M.J."/>
        </authorList>
    </citation>
    <scope>NUCLEOTIDE SEQUENCE</scope>
    <source>
        <strain evidence="9">MELC-2E11</strain>
        <tissue evidence="9">Siphon/mantle</tissue>
    </source>
</reference>
<dbReference type="PANTHER" id="PTHR22937">
    <property type="entry name" value="E3 UBIQUITIN-PROTEIN LIGASE RNF165"/>
    <property type="match status" value="1"/>
</dbReference>